<reference evidence="2 3" key="1">
    <citation type="submission" date="2019-06" db="EMBL/GenBank/DDBJ databases">
        <title>Genomics analysis of Aphanomyces spp. identifies a new class of oomycete effector associated with host adaptation.</title>
        <authorList>
            <person name="Gaulin E."/>
        </authorList>
    </citation>
    <scope>NUCLEOTIDE SEQUENCE [LARGE SCALE GENOMIC DNA]</scope>
    <source>
        <strain evidence="2 3">E</strain>
    </source>
</reference>
<feature type="coiled-coil region" evidence="1">
    <location>
        <begin position="114"/>
        <end position="141"/>
    </location>
</feature>
<evidence type="ECO:0000313" key="3">
    <source>
        <dbReference type="Proteomes" id="UP000469452"/>
    </source>
</evidence>
<comment type="caution">
    <text evidence="2">The sequence shown here is derived from an EMBL/GenBank/DDBJ whole genome shotgun (WGS) entry which is preliminary data.</text>
</comment>
<keyword evidence="1" id="KW-0175">Coiled coil</keyword>
<dbReference type="EMBL" id="VJMI01014543">
    <property type="protein sequence ID" value="KAF0740971.1"/>
    <property type="molecule type" value="Genomic_DNA"/>
</dbReference>
<organism evidence="2 3">
    <name type="scientific">Aphanomyces astaci</name>
    <name type="common">Crayfish plague agent</name>
    <dbReference type="NCBI Taxonomy" id="112090"/>
    <lineage>
        <taxon>Eukaryota</taxon>
        <taxon>Sar</taxon>
        <taxon>Stramenopiles</taxon>
        <taxon>Oomycota</taxon>
        <taxon>Saprolegniomycetes</taxon>
        <taxon>Saprolegniales</taxon>
        <taxon>Verrucalvaceae</taxon>
        <taxon>Aphanomyces</taxon>
    </lineage>
</organism>
<dbReference type="Proteomes" id="UP000469452">
    <property type="component" value="Unassembled WGS sequence"/>
</dbReference>
<protein>
    <submittedName>
        <fullName evidence="2">Uncharacterized protein</fullName>
    </submittedName>
</protein>
<sequence length="159" mass="18538">MVQLMAEQARQKERWEGRIMQAEECAVHVHELFTHQARQVARLEARNSAHDHQLQRQVADAHIEMDKLRRQDAVWASQVAARDGEIARLINEQDKTRQQAIVDTLQREGSQAHINSLRAQISLLKREKEVLRKESTRYMAERDDLLRVLPVVTSISTMR</sequence>
<proteinExistence type="predicted"/>
<dbReference type="AlphaFoldDB" id="A0A6A5A6Y4"/>
<evidence type="ECO:0000313" key="2">
    <source>
        <dbReference type="EMBL" id="KAF0740971.1"/>
    </source>
</evidence>
<name>A0A6A5A6Y4_APHAT</name>
<evidence type="ECO:0000256" key="1">
    <source>
        <dbReference type="SAM" id="Coils"/>
    </source>
</evidence>
<dbReference type="VEuPathDB" id="FungiDB:H257_09741"/>
<gene>
    <name evidence="2" type="ORF">AaE_008704</name>
</gene>
<accession>A0A6A5A6Y4</accession>